<organism evidence="2 3">
    <name type="scientific">Candidatus Seongchinamella marina</name>
    <dbReference type="NCBI Taxonomy" id="2518990"/>
    <lineage>
        <taxon>Bacteria</taxon>
        <taxon>Pseudomonadati</taxon>
        <taxon>Pseudomonadota</taxon>
        <taxon>Gammaproteobacteria</taxon>
        <taxon>Cellvibrionales</taxon>
        <taxon>Halieaceae</taxon>
        <taxon>Seongchinamella</taxon>
    </lineage>
</organism>
<gene>
    <name evidence="2" type="ORF">EYC87_15395</name>
</gene>
<dbReference type="PANTHER" id="PTHR43283:SF3">
    <property type="entry name" value="BETA-LACTAMASE FAMILY PROTEIN (AFU_ORTHOLOGUE AFUA_5G07500)"/>
    <property type="match status" value="1"/>
</dbReference>
<proteinExistence type="predicted"/>
<feature type="domain" description="Beta-lactamase-related" evidence="1">
    <location>
        <begin position="67"/>
        <end position="423"/>
    </location>
</feature>
<evidence type="ECO:0000259" key="1">
    <source>
        <dbReference type="Pfam" id="PF00144"/>
    </source>
</evidence>
<dbReference type="GO" id="GO:0016787">
    <property type="term" value="F:hydrolase activity"/>
    <property type="evidence" value="ECO:0007669"/>
    <property type="project" value="UniProtKB-KW"/>
</dbReference>
<dbReference type="SUPFAM" id="SSF56601">
    <property type="entry name" value="beta-lactamase/transpeptidase-like"/>
    <property type="match status" value="1"/>
</dbReference>
<dbReference type="InterPro" id="IPR012338">
    <property type="entry name" value="Beta-lactam/transpept-like"/>
</dbReference>
<accession>A0ABT3SYB0</accession>
<dbReference type="Gene3D" id="3.40.710.10">
    <property type="entry name" value="DD-peptidase/beta-lactamase superfamily"/>
    <property type="match status" value="1"/>
</dbReference>
<name>A0ABT3SYB0_9GAMM</name>
<dbReference type="InterPro" id="IPR001466">
    <property type="entry name" value="Beta-lactam-related"/>
</dbReference>
<keyword evidence="3" id="KW-1185">Reference proteome</keyword>
<dbReference type="PANTHER" id="PTHR43283">
    <property type="entry name" value="BETA-LACTAMASE-RELATED"/>
    <property type="match status" value="1"/>
</dbReference>
<dbReference type="InterPro" id="IPR050789">
    <property type="entry name" value="Diverse_Enzym_Activities"/>
</dbReference>
<dbReference type="EMBL" id="SHNP01000005">
    <property type="protein sequence ID" value="MCX2974977.1"/>
    <property type="molecule type" value="Genomic_DNA"/>
</dbReference>
<reference evidence="2" key="1">
    <citation type="submission" date="2019-02" db="EMBL/GenBank/DDBJ databases">
        <authorList>
            <person name="Li S.-H."/>
        </authorList>
    </citation>
    <scope>NUCLEOTIDE SEQUENCE</scope>
    <source>
        <strain evidence="2">IMCC8485</strain>
    </source>
</reference>
<dbReference type="Pfam" id="PF00144">
    <property type="entry name" value="Beta-lactamase"/>
    <property type="match status" value="1"/>
</dbReference>
<comment type="caution">
    <text evidence="2">The sequence shown here is derived from an EMBL/GenBank/DDBJ whole genome shotgun (WGS) entry which is preliminary data.</text>
</comment>
<evidence type="ECO:0000313" key="3">
    <source>
        <dbReference type="Proteomes" id="UP001143307"/>
    </source>
</evidence>
<evidence type="ECO:0000313" key="2">
    <source>
        <dbReference type="EMBL" id="MCX2974977.1"/>
    </source>
</evidence>
<keyword evidence="2" id="KW-0378">Hydrolase</keyword>
<protein>
    <submittedName>
        <fullName evidence="2">Class A beta-lactamase-related serine hydrolase</fullName>
    </submittedName>
</protein>
<sequence>MFMGADHCLIAAQPSIWRFNMKFVVTLVTALFYSMLAAGSTLNDGLEMAVPESVGFSSERLQKITDFAQGQVARGEHAGVVTMVARHGKIVHFEAAGRYGVDDERPMTTDALFRIFSMTKPITSVALMMLYEEGAFQMTDKVSKYLPQLGDLRIYNDGEIEEAGYEVTIEQLFTHTAGMTTTFRPDNPVDAMYEQAKLNWSPDLDAYIDALAQLPLRYEPGTRYHYSAATNVLGALIEKLSGKALDVFFKERIFTPLGMNDTFFEVPEDKLLRLAGNHLWDPQDNRLIPAPVGMLPAYSNVTLFLGAGGLVSSAMDYMIFCDMLRRGGSYNGVRILGPKTVQYMTRNHLTPEVRNNGFNEFPESHLYPGQWFGLGFGVMLEPAISGVVTSQGEYSWGGIADTKFIIDPEEDLIAIVMTQLVASPWPTQFRMKVATYQALTALNAGQTP</sequence>
<dbReference type="Proteomes" id="UP001143307">
    <property type="component" value="Unassembled WGS sequence"/>
</dbReference>